<evidence type="ECO:0000313" key="2">
    <source>
        <dbReference type="Proteomes" id="UP000092714"/>
    </source>
</evidence>
<protein>
    <submittedName>
        <fullName evidence="1">Uncharacterized protein</fullName>
    </submittedName>
</protein>
<dbReference type="AlphaFoldDB" id="A0A174AUC4"/>
<dbReference type="InterPro" id="IPR011990">
    <property type="entry name" value="TPR-like_helical_dom_sf"/>
</dbReference>
<sequence length="208" mass="23887">MKEVVVLTKLAEDAIKKNELKLAKIALVKAIKLNPTSAPSYMLLGNTYYLLGDKLNSIKCYLAAIHIQISTFTKMQTATFSTMLNIKFDNAPEEIRELLPCKEGMIIYEDSSIPSHIAHSFFDIDPVDKLDPIVKECSKIYKKHLLTRKSIKEITSTSNICYEDYLNFDESHYIVLGREFLIDHLDWDNIDSKEVLKLYFSNKNKLSL</sequence>
<keyword evidence="2" id="KW-1185">Reference proteome</keyword>
<organism evidence="1 2">
    <name type="scientific">Clostridium paraputrificum</name>
    <dbReference type="NCBI Taxonomy" id="29363"/>
    <lineage>
        <taxon>Bacteria</taxon>
        <taxon>Bacillati</taxon>
        <taxon>Bacillota</taxon>
        <taxon>Clostridia</taxon>
        <taxon>Eubacteriales</taxon>
        <taxon>Clostridiaceae</taxon>
        <taxon>Clostridium</taxon>
    </lineage>
</organism>
<gene>
    <name evidence="1" type="ORF">CP373A1_01555</name>
</gene>
<dbReference type="SMART" id="SM00028">
    <property type="entry name" value="TPR"/>
    <property type="match status" value="2"/>
</dbReference>
<dbReference type="Pfam" id="PF13181">
    <property type="entry name" value="TPR_8"/>
    <property type="match status" value="1"/>
</dbReference>
<evidence type="ECO:0000313" key="1">
    <source>
        <dbReference type="EMBL" id="OBY12305.1"/>
    </source>
</evidence>
<dbReference type="SUPFAM" id="SSF48452">
    <property type="entry name" value="TPR-like"/>
    <property type="match status" value="1"/>
</dbReference>
<dbReference type="RefSeq" id="WP_027099608.1">
    <property type="nucleotide sequence ID" value="NZ_CABHIH010000001.1"/>
</dbReference>
<name>A0A174AUC4_9CLOT</name>
<dbReference type="GeneID" id="42777452"/>
<reference evidence="1 2" key="1">
    <citation type="submission" date="2016-06" db="EMBL/GenBank/DDBJ databases">
        <authorList>
            <person name="Kjaerup R.B."/>
            <person name="Dalgaard T.S."/>
            <person name="Juul-Madsen H.R."/>
        </authorList>
    </citation>
    <scope>NUCLEOTIDE SEQUENCE [LARGE SCALE GENOMIC DNA]</scope>
    <source>
        <strain evidence="1 2">373-A1</strain>
    </source>
</reference>
<dbReference type="Gene3D" id="1.25.40.10">
    <property type="entry name" value="Tetratricopeptide repeat domain"/>
    <property type="match status" value="1"/>
</dbReference>
<comment type="caution">
    <text evidence="1">The sequence shown here is derived from an EMBL/GenBank/DDBJ whole genome shotgun (WGS) entry which is preliminary data.</text>
</comment>
<dbReference type="eggNOG" id="ENOG5032C3R">
    <property type="taxonomic scope" value="Bacteria"/>
</dbReference>
<proteinExistence type="predicted"/>
<accession>A0A174AUC4</accession>
<dbReference type="InterPro" id="IPR019734">
    <property type="entry name" value="TPR_rpt"/>
</dbReference>
<dbReference type="Proteomes" id="UP000092714">
    <property type="component" value="Unassembled WGS sequence"/>
</dbReference>
<dbReference type="EMBL" id="MAPZ01000009">
    <property type="protein sequence ID" value="OBY12305.1"/>
    <property type="molecule type" value="Genomic_DNA"/>
</dbReference>